<dbReference type="RefSeq" id="WP_204404223.1">
    <property type="nucleotide sequence ID" value="NZ_JAFBEE010000028.1"/>
</dbReference>
<organism evidence="3 4">
    <name type="scientific">Alkaliphilus hydrothermalis</name>
    <dbReference type="NCBI Taxonomy" id="1482730"/>
    <lineage>
        <taxon>Bacteria</taxon>
        <taxon>Bacillati</taxon>
        <taxon>Bacillota</taxon>
        <taxon>Clostridia</taxon>
        <taxon>Peptostreptococcales</taxon>
        <taxon>Natronincolaceae</taxon>
        <taxon>Alkaliphilus</taxon>
    </lineage>
</organism>
<dbReference type="SMART" id="SM00363">
    <property type="entry name" value="S4"/>
    <property type="match status" value="1"/>
</dbReference>
<name>A0ABS2NTS4_9FIRM</name>
<evidence type="ECO:0000259" key="2">
    <source>
        <dbReference type="SMART" id="SM00363"/>
    </source>
</evidence>
<comment type="caution">
    <text evidence="3">The sequence shown here is derived from an EMBL/GenBank/DDBJ whole genome shotgun (WGS) entry which is preliminary data.</text>
</comment>
<keyword evidence="4" id="KW-1185">Reference proteome</keyword>
<sequence>MEKKLSINWEIYNSGVEVEERYCSSCGKKVDFTDTLKRRQNANGKNIYHFAIYKCPKNHTWNKVLGSFKSVPGLENLQEQVQSNATEAEEIYLTKLMEEGIKEVDIHLTILEKKERLDKLLASKIKDYSRNQVVELIRMGLVKVNGEEVSAKLNLREKDVLTLSLFNRKQEDPKSK</sequence>
<dbReference type="InterPro" id="IPR002942">
    <property type="entry name" value="S4_RNA-bd"/>
</dbReference>
<dbReference type="Gene3D" id="3.10.290.10">
    <property type="entry name" value="RNA-binding S4 domain"/>
    <property type="match status" value="1"/>
</dbReference>
<dbReference type="Pfam" id="PF01479">
    <property type="entry name" value="S4"/>
    <property type="match status" value="1"/>
</dbReference>
<accession>A0ABS2NTS4</accession>
<evidence type="ECO:0000313" key="4">
    <source>
        <dbReference type="Proteomes" id="UP001314796"/>
    </source>
</evidence>
<dbReference type="SUPFAM" id="SSF55174">
    <property type="entry name" value="Alpha-L RNA-binding motif"/>
    <property type="match status" value="1"/>
</dbReference>
<reference evidence="3 4" key="1">
    <citation type="submission" date="2021-01" db="EMBL/GenBank/DDBJ databases">
        <title>Genomic Encyclopedia of Type Strains, Phase IV (KMG-IV): sequencing the most valuable type-strain genomes for metagenomic binning, comparative biology and taxonomic classification.</title>
        <authorList>
            <person name="Goeker M."/>
        </authorList>
    </citation>
    <scope>NUCLEOTIDE SEQUENCE [LARGE SCALE GENOMIC DNA]</scope>
    <source>
        <strain evidence="3 4">DSM 25890</strain>
    </source>
</reference>
<dbReference type="CDD" id="cd00165">
    <property type="entry name" value="S4"/>
    <property type="match status" value="1"/>
</dbReference>
<dbReference type="InterPro" id="IPR036986">
    <property type="entry name" value="S4_RNA-bd_sf"/>
</dbReference>
<evidence type="ECO:0000256" key="1">
    <source>
        <dbReference type="PROSITE-ProRule" id="PRU00182"/>
    </source>
</evidence>
<dbReference type="Proteomes" id="UP001314796">
    <property type="component" value="Unassembled WGS sequence"/>
</dbReference>
<dbReference type="PROSITE" id="PS50889">
    <property type="entry name" value="S4"/>
    <property type="match status" value="1"/>
</dbReference>
<proteinExistence type="predicted"/>
<evidence type="ECO:0000313" key="3">
    <source>
        <dbReference type="EMBL" id="MBM7616221.1"/>
    </source>
</evidence>
<keyword evidence="1" id="KW-0694">RNA-binding</keyword>
<gene>
    <name evidence="3" type="ORF">JOC73_002803</name>
</gene>
<feature type="domain" description="RNA-binding S4" evidence="2">
    <location>
        <begin position="115"/>
        <end position="174"/>
    </location>
</feature>
<dbReference type="EMBL" id="JAFBEE010000028">
    <property type="protein sequence ID" value="MBM7616221.1"/>
    <property type="molecule type" value="Genomic_DNA"/>
</dbReference>
<protein>
    <recommendedName>
        <fullName evidence="2">RNA-binding S4 domain-containing protein</fullName>
    </recommendedName>
</protein>